<evidence type="ECO:0000256" key="4">
    <source>
        <dbReference type="RuleBase" id="RU364078"/>
    </source>
</evidence>
<proteinExistence type="inferred from homology"/>
<keyword evidence="3 4" id="KW-0436">Ligase</keyword>
<dbReference type="Proteomes" id="UP000256695">
    <property type="component" value="Unassembled WGS sequence"/>
</dbReference>
<keyword evidence="8" id="KW-1185">Reference proteome</keyword>
<comment type="cofactor">
    <cofactor evidence="3">
        <name>FMN</name>
        <dbReference type="ChEBI" id="CHEBI:58210"/>
    </cofactor>
    <text evidence="3">Binds 1 FMN per subunit.</text>
</comment>
<dbReference type="EC" id="6.3.2.5" evidence="3"/>
<reference evidence="7 8" key="1">
    <citation type="submission" date="2018-04" db="EMBL/GenBank/DDBJ databases">
        <title>Novel Campyloabacter and Helicobacter Species and Strains.</title>
        <authorList>
            <person name="Mannion A.J."/>
            <person name="Shen Z."/>
            <person name="Fox J.G."/>
        </authorList>
    </citation>
    <scope>NUCLEOTIDE SEQUENCE [LARGE SCALE GENOMIC DNA]</scope>
    <source>
        <strain evidence="7 8">MIT 04-9362</strain>
    </source>
</reference>
<dbReference type="PANTHER" id="PTHR14359:SF6">
    <property type="entry name" value="PHOSPHOPANTOTHENOYLCYSTEINE DECARBOXYLASE"/>
    <property type="match status" value="1"/>
</dbReference>
<feature type="binding site" evidence="3">
    <location>
        <position position="327"/>
    </location>
    <ligand>
        <name>CTP</name>
        <dbReference type="ChEBI" id="CHEBI:37563"/>
    </ligand>
</feature>
<comment type="similarity">
    <text evidence="3 4">In the N-terminal section; belongs to the HFCD (homo-oligomeric flavin containing Cys decarboxylase) superfamily.</text>
</comment>
<evidence type="ECO:0000259" key="6">
    <source>
        <dbReference type="Pfam" id="PF04127"/>
    </source>
</evidence>
<keyword evidence="3" id="KW-0511">Multifunctional enzyme</keyword>
<feature type="binding site" evidence="3">
    <location>
        <position position="294"/>
    </location>
    <ligand>
        <name>CTP</name>
        <dbReference type="ChEBI" id="CHEBI:37563"/>
    </ligand>
</feature>
<comment type="pathway">
    <text evidence="3 4">Cofactor biosynthesis; coenzyme A biosynthesis; CoA from (R)-pantothenate: step 3/5.</text>
</comment>
<evidence type="ECO:0000256" key="2">
    <source>
        <dbReference type="ARBA" id="ARBA00023239"/>
    </source>
</evidence>
<evidence type="ECO:0000259" key="5">
    <source>
        <dbReference type="Pfam" id="PF02441"/>
    </source>
</evidence>
<dbReference type="GO" id="GO:0004632">
    <property type="term" value="F:phosphopantothenate--cysteine ligase activity"/>
    <property type="evidence" value="ECO:0007669"/>
    <property type="project" value="UniProtKB-UniRule"/>
</dbReference>
<feature type="domain" description="Flavoprotein" evidence="5">
    <location>
        <begin position="12"/>
        <end position="169"/>
    </location>
</feature>
<comment type="pathway">
    <text evidence="3 4">Cofactor biosynthesis; coenzyme A biosynthesis; CoA from (R)-pantothenate: step 2/5.</text>
</comment>
<keyword evidence="3 4" id="KW-0288">FMN</keyword>
<keyword evidence="3" id="KW-0460">Magnesium</keyword>
<dbReference type="InterPro" id="IPR003382">
    <property type="entry name" value="Flavoprotein"/>
</dbReference>
<dbReference type="InterPro" id="IPR007085">
    <property type="entry name" value="DNA/pantothenate-metab_flavo_C"/>
</dbReference>
<accession>A0A3D8JCF3</accession>
<comment type="caution">
    <text evidence="3">Lacks conserved residue(s) required for the propagation of feature annotation.</text>
</comment>
<comment type="similarity">
    <text evidence="3 4">In the C-terminal section; belongs to the PPC synthetase family.</text>
</comment>
<dbReference type="NCBIfam" id="TIGR00521">
    <property type="entry name" value="coaBC_dfp"/>
    <property type="match status" value="1"/>
</dbReference>
<dbReference type="GO" id="GO:0046872">
    <property type="term" value="F:metal ion binding"/>
    <property type="evidence" value="ECO:0007669"/>
    <property type="project" value="UniProtKB-KW"/>
</dbReference>
<dbReference type="InterPro" id="IPR035929">
    <property type="entry name" value="CoaB-like_sf"/>
</dbReference>
<dbReference type="RefSeq" id="WP_115578243.1">
    <property type="nucleotide sequence ID" value="NZ_NXLX01000001.1"/>
</dbReference>
<keyword evidence="1 3" id="KW-0210">Decarboxylase</keyword>
<dbReference type="GO" id="GO:0071513">
    <property type="term" value="C:phosphopantothenoylcysteine decarboxylase complex"/>
    <property type="evidence" value="ECO:0007669"/>
    <property type="project" value="TreeGrafter"/>
</dbReference>
<comment type="caution">
    <text evidence="7">The sequence shown here is derived from an EMBL/GenBank/DDBJ whole genome shotgun (WGS) entry which is preliminary data.</text>
</comment>
<dbReference type="GO" id="GO:0015941">
    <property type="term" value="P:pantothenate catabolic process"/>
    <property type="evidence" value="ECO:0007669"/>
    <property type="project" value="InterPro"/>
</dbReference>
<comment type="catalytic activity">
    <reaction evidence="3 4">
        <text>N-[(R)-4-phosphopantothenoyl]-L-cysteine + H(+) = (R)-4'-phosphopantetheine + CO2</text>
        <dbReference type="Rhea" id="RHEA:16793"/>
        <dbReference type="ChEBI" id="CHEBI:15378"/>
        <dbReference type="ChEBI" id="CHEBI:16526"/>
        <dbReference type="ChEBI" id="CHEBI:59458"/>
        <dbReference type="ChEBI" id="CHEBI:61723"/>
        <dbReference type="EC" id="4.1.1.36"/>
    </reaction>
</comment>
<dbReference type="Pfam" id="PF04127">
    <property type="entry name" value="DFP"/>
    <property type="match status" value="1"/>
</dbReference>
<dbReference type="UniPathway" id="UPA00241">
    <property type="reaction ID" value="UER00353"/>
</dbReference>
<feature type="active site" description="Proton donor" evidence="3">
    <location>
        <position position="163"/>
    </location>
</feature>
<dbReference type="PANTHER" id="PTHR14359">
    <property type="entry name" value="HOMO-OLIGOMERIC FLAVIN CONTAINING CYS DECARBOXYLASE FAMILY"/>
    <property type="match status" value="1"/>
</dbReference>
<evidence type="ECO:0000256" key="1">
    <source>
        <dbReference type="ARBA" id="ARBA00022793"/>
    </source>
</evidence>
<dbReference type="SUPFAM" id="SSF102645">
    <property type="entry name" value="CoaB-like"/>
    <property type="match status" value="1"/>
</dbReference>
<evidence type="ECO:0000313" key="8">
    <source>
        <dbReference type="Proteomes" id="UP000256695"/>
    </source>
</evidence>
<dbReference type="Gene3D" id="3.40.50.10300">
    <property type="entry name" value="CoaB-like"/>
    <property type="match status" value="1"/>
</dbReference>
<feature type="region of interest" description="Phosphopantothenate--cysteine ligase" evidence="3">
    <location>
        <begin position="195"/>
        <end position="400"/>
    </location>
</feature>
<dbReference type="SUPFAM" id="SSF52507">
    <property type="entry name" value="Homo-oligomeric flavin-containing Cys decarboxylases, HFCD"/>
    <property type="match status" value="1"/>
</dbReference>
<dbReference type="OrthoDB" id="9802554at2"/>
<feature type="domain" description="DNA/pantothenate metabolism flavoprotein C-terminal" evidence="6">
    <location>
        <begin position="191"/>
        <end position="398"/>
    </location>
</feature>
<dbReference type="GO" id="GO:0010181">
    <property type="term" value="F:FMN binding"/>
    <property type="evidence" value="ECO:0007669"/>
    <property type="project" value="UniProtKB-UniRule"/>
</dbReference>
<evidence type="ECO:0000313" key="7">
    <source>
        <dbReference type="EMBL" id="RDU74534.1"/>
    </source>
</evidence>
<gene>
    <name evidence="3 7" type="primary">coaBC</name>
    <name evidence="7" type="ORF">CQA57_00325</name>
</gene>
<keyword evidence="3 4" id="KW-0285">Flavoprotein</keyword>
<dbReference type="GO" id="GO:0015937">
    <property type="term" value="P:coenzyme A biosynthetic process"/>
    <property type="evidence" value="ECO:0007669"/>
    <property type="project" value="UniProtKB-UniRule"/>
</dbReference>
<sequence length="400" mass="44129">MILSESTLLKNKKILIGVSSSIAIYKVLDLISMLKKIGAEIRIVMSEEAKKFVTPLSFEALTHSKVLHSESEDWNSDCNHIGYAQWADVFLIAPATANTIAKISYGIADNLLLSTILASKAPKLIAPAMNTQMLQAPQTQENLQKIKNLGFEIIKTRECLLACNTFGDGALAQTQEILFCLIKKLSPQTYQNKKVIITGGGSKEQIDLVRCISNHSSGLQASALALAFYFLGAEVIFISSVFPEVLPQDIKTIEVQSAKDYFDSITNNLTNSPTYLIMAAAIADFIPKNPQKSKIKKQNLKELNITLEANIDILQTLTQKNLIKIGFKAEFDKENALDYASSMLEKKGCSCVCLNILSNHNAFSSKENEMILISKTTKKHLPLASKLQISFEIADFITTI</sequence>
<dbReference type="HAMAP" id="MF_02225">
    <property type="entry name" value="CoaBC"/>
    <property type="match status" value="1"/>
</dbReference>
<dbReference type="GO" id="GO:0004633">
    <property type="term" value="F:phosphopantothenoylcysteine decarboxylase activity"/>
    <property type="evidence" value="ECO:0007669"/>
    <property type="project" value="UniProtKB-UniRule"/>
</dbReference>
<dbReference type="AlphaFoldDB" id="A0A3D8JCF3"/>
<feature type="binding site" evidence="3">
    <location>
        <position position="284"/>
    </location>
    <ligand>
        <name>CTP</name>
        <dbReference type="ChEBI" id="CHEBI:37563"/>
    </ligand>
</feature>
<keyword evidence="2 3" id="KW-0456">Lyase</keyword>
<comment type="function">
    <text evidence="3">Catalyzes two sequential steps in the biosynthesis of coenzyme A. In the first step cysteine is conjugated to 4'-phosphopantothenate to form 4-phosphopantothenoylcysteine. In the second step the latter compound is decarboxylated to form 4'-phosphopantotheine.</text>
</comment>
<dbReference type="InterPro" id="IPR036551">
    <property type="entry name" value="Flavin_trans-like"/>
</dbReference>
<feature type="binding site" evidence="3">
    <location>
        <position position="347"/>
    </location>
    <ligand>
        <name>CTP</name>
        <dbReference type="ChEBI" id="CHEBI:37563"/>
    </ligand>
</feature>
<comment type="function">
    <text evidence="4">Catalyzes two steps in the biosynthesis of coenzyme A. In the first step cysteine is conjugated to 4'-phosphopantothenate to form 4-phosphopantothenoylcysteine, in the latter compound is decarboxylated to form 4'-phosphopantotheine.</text>
</comment>
<dbReference type="Gene3D" id="3.40.50.1950">
    <property type="entry name" value="Flavin prenyltransferase-like"/>
    <property type="match status" value="1"/>
</dbReference>
<organism evidence="7 8">
    <name type="scientific">Helicobacter anseris</name>
    <dbReference type="NCBI Taxonomy" id="375926"/>
    <lineage>
        <taxon>Bacteria</taxon>
        <taxon>Pseudomonadati</taxon>
        <taxon>Campylobacterota</taxon>
        <taxon>Epsilonproteobacteria</taxon>
        <taxon>Campylobacterales</taxon>
        <taxon>Helicobacteraceae</taxon>
        <taxon>Helicobacter</taxon>
    </lineage>
</organism>
<dbReference type="InterPro" id="IPR005252">
    <property type="entry name" value="CoaBC"/>
</dbReference>
<dbReference type="EMBL" id="NXLX01000001">
    <property type="protein sequence ID" value="RDU74534.1"/>
    <property type="molecule type" value="Genomic_DNA"/>
</dbReference>
<protein>
    <recommendedName>
        <fullName evidence="3">Coenzyme A biosynthesis bifunctional protein CoaBC</fullName>
    </recommendedName>
    <alternativeName>
        <fullName evidence="3">DNA/pantothenate metabolism flavoprotein</fullName>
    </alternativeName>
    <alternativeName>
        <fullName evidence="3">Phosphopantothenoylcysteine synthetase/decarboxylase</fullName>
        <shortName evidence="3">PPCS-PPCDC</shortName>
    </alternativeName>
    <domain>
        <recommendedName>
            <fullName evidence="3">Phosphopantothenoylcysteine decarboxylase</fullName>
            <shortName evidence="3">PPC decarboxylase</shortName>
            <shortName evidence="3">PPC-DC</shortName>
            <ecNumber evidence="3">4.1.1.36</ecNumber>
        </recommendedName>
        <alternativeName>
            <fullName evidence="3">CoaC</fullName>
        </alternativeName>
    </domain>
    <domain>
        <recommendedName>
            <fullName evidence="3">Phosphopantothenate--cysteine ligase</fullName>
            <ecNumber evidence="3">6.3.2.5</ecNumber>
        </recommendedName>
        <alternativeName>
            <fullName evidence="3">CoaB</fullName>
        </alternativeName>
        <alternativeName>
            <fullName evidence="3">Phosphopantothenoylcysteine synthetase</fullName>
            <shortName evidence="3">PPC synthetase</shortName>
            <shortName evidence="3">PPC-S</shortName>
        </alternativeName>
    </domain>
</protein>
<name>A0A3D8JCF3_9HELI</name>
<dbReference type="Pfam" id="PF02441">
    <property type="entry name" value="Flavoprotein"/>
    <property type="match status" value="1"/>
</dbReference>
<comment type="catalytic activity">
    <reaction evidence="3 4">
        <text>(R)-4'-phosphopantothenate + L-cysteine + CTP = N-[(R)-4-phosphopantothenoyl]-L-cysteine + CMP + diphosphate + H(+)</text>
        <dbReference type="Rhea" id="RHEA:19397"/>
        <dbReference type="ChEBI" id="CHEBI:10986"/>
        <dbReference type="ChEBI" id="CHEBI:15378"/>
        <dbReference type="ChEBI" id="CHEBI:33019"/>
        <dbReference type="ChEBI" id="CHEBI:35235"/>
        <dbReference type="ChEBI" id="CHEBI:37563"/>
        <dbReference type="ChEBI" id="CHEBI:59458"/>
        <dbReference type="ChEBI" id="CHEBI:60377"/>
        <dbReference type="EC" id="6.3.2.5"/>
    </reaction>
</comment>
<comment type="cofactor">
    <cofactor evidence="3">
        <name>Mg(2+)</name>
        <dbReference type="ChEBI" id="CHEBI:18420"/>
    </cofactor>
</comment>
<dbReference type="EC" id="4.1.1.36" evidence="3"/>
<evidence type="ECO:0000256" key="3">
    <source>
        <dbReference type="HAMAP-Rule" id="MF_02225"/>
    </source>
</evidence>
<feature type="region of interest" description="Phosphopantothenoylcysteine decarboxylase" evidence="3">
    <location>
        <begin position="1"/>
        <end position="194"/>
    </location>
</feature>
<keyword evidence="3" id="KW-0479">Metal-binding</keyword>